<feature type="region of interest" description="Disordered" evidence="1">
    <location>
        <begin position="57"/>
        <end position="77"/>
    </location>
</feature>
<evidence type="ECO:0000313" key="2">
    <source>
        <dbReference type="EMBL" id="CAB5001547.1"/>
    </source>
</evidence>
<dbReference type="AlphaFoldDB" id="A0A6J7P873"/>
<evidence type="ECO:0000256" key="1">
    <source>
        <dbReference type="SAM" id="MobiDB-lite"/>
    </source>
</evidence>
<organism evidence="2">
    <name type="scientific">freshwater metagenome</name>
    <dbReference type="NCBI Taxonomy" id="449393"/>
    <lineage>
        <taxon>unclassified sequences</taxon>
        <taxon>metagenomes</taxon>
        <taxon>ecological metagenomes</taxon>
    </lineage>
</organism>
<proteinExistence type="predicted"/>
<gene>
    <name evidence="2" type="ORF">UFOPK4057_00337</name>
</gene>
<reference evidence="2" key="1">
    <citation type="submission" date="2020-05" db="EMBL/GenBank/DDBJ databases">
        <authorList>
            <person name="Chiriac C."/>
            <person name="Salcher M."/>
            <person name="Ghai R."/>
            <person name="Kavagutti S V."/>
        </authorList>
    </citation>
    <scope>NUCLEOTIDE SEQUENCE</scope>
</reference>
<name>A0A6J7P873_9ZZZZ</name>
<protein>
    <submittedName>
        <fullName evidence="2">Unannotated protein</fullName>
    </submittedName>
</protein>
<accession>A0A6J7P873</accession>
<dbReference type="EMBL" id="CAFBPC010000056">
    <property type="protein sequence ID" value="CAB5001547.1"/>
    <property type="molecule type" value="Genomic_DNA"/>
</dbReference>
<sequence>MLVPTETRMGSTVVAPGASFCNSARVPATTTLGDSFAVRKRHIVRIREPMVNTAGLTLSKGNVSHDGKNSTASGPRKEIKSSAIDCAIVPVGAATMTGRRDVLLMSAARTVARATSGTASTASRLPAIASMPGSVRAMSVRLERGAVESLTVR</sequence>